<evidence type="ECO:0000256" key="1">
    <source>
        <dbReference type="ARBA" id="ARBA00009431"/>
    </source>
</evidence>
<gene>
    <name evidence="7" type="ORF">M419DRAFT_10901</name>
</gene>
<keyword evidence="4 6" id="KW-0378">Hydrolase</keyword>
<dbReference type="KEGG" id="trr:M419DRAFT_10901"/>
<keyword evidence="2 6" id="KW-0121">Carboxypeptidase</keyword>
<name>A0A024S4Z5_HYPJR</name>
<dbReference type="EMBL" id="KI911156">
    <property type="protein sequence ID" value="ETR99570.1"/>
    <property type="molecule type" value="Genomic_DNA"/>
</dbReference>
<dbReference type="OrthoDB" id="443318at2759"/>
<feature type="signal peptide" evidence="6">
    <location>
        <begin position="1"/>
        <end position="18"/>
    </location>
</feature>
<dbReference type="Gene3D" id="3.40.50.1820">
    <property type="entry name" value="alpha/beta hydrolase"/>
    <property type="match status" value="1"/>
</dbReference>
<dbReference type="HOGENOM" id="CLU_008523_12_3_1"/>
<keyword evidence="3 6" id="KW-0645">Protease</keyword>
<proteinExistence type="inferred from homology"/>
<evidence type="ECO:0000256" key="2">
    <source>
        <dbReference type="ARBA" id="ARBA00022645"/>
    </source>
</evidence>
<feature type="chain" id="PRO_5006511742" description="Carboxypeptidase" evidence="6">
    <location>
        <begin position="19"/>
        <end position="558"/>
    </location>
</feature>
<accession>A0A024S4Z5</accession>
<dbReference type="MEROPS" id="S10.014"/>
<dbReference type="SUPFAM" id="SSF53474">
    <property type="entry name" value="alpha/beta-Hydrolases"/>
    <property type="match status" value="1"/>
</dbReference>
<dbReference type="PANTHER" id="PTHR11802:SF479">
    <property type="entry name" value="CARBOXYPEPTIDASE"/>
    <property type="match status" value="1"/>
</dbReference>
<dbReference type="PROSITE" id="PS00131">
    <property type="entry name" value="CARBOXYPEPT_SER_SER"/>
    <property type="match status" value="1"/>
</dbReference>
<dbReference type="PRINTS" id="PR00724">
    <property type="entry name" value="CRBOXYPTASEC"/>
</dbReference>
<protein>
    <recommendedName>
        <fullName evidence="6">Carboxypeptidase</fullName>
        <ecNumber evidence="6">3.4.16.-</ecNumber>
    </recommendedName>
</protein>
<keyword evidence="5" id="KW-0325">Glycoprotein</keyword>
<dbReference type="GO" id="GO:0004185">
    <property type="term" value="F:serine-type carboxypeptidase activity"/>
    <property type="evidence" value="ECO:0007669"/>
    <property type="project" value="UniProtKB-UniRule"/>
</dbReference>
<dbReference type="GO" id="GO:0006508">
    <property type="term" value="P:proteolysis"/>
    <property type="evidence" value="ECO:0007669"/>
    <property type="project" value="UniProtKB-KW"/>
</dbReference>
<reference evidence="8" key="1">
    <citation type="journal article" date="2013" name="Ind. Biotechnol.">
        <title>Comparative genomics analysis of Trichoderma reesei strains.</title>
        <authorList>
            <person name="Koike H."/>
            <person name="Aerts A."/>
            <person name="LaButti K."/>
            <person name="Grigoriev I.V."/>
            <person name="Baker S.E."/>
        </authorList>
    </citation>
    <scope>NUCLEOTIDE SEQUENCE [LARGE SCALE GENOMIC DNA]</scope>
    <source>
        <strain evidence="8">ATCC 56765 / BCRC 32924 / NRRL 11460 / Rut C-30</strain>
    </source>
</reference>
<evidence type="ECO:0000256" key="4">
    <source>
        <dbReference type="ARBA" id="ARBA00022801"/>
    </source>
</evidence>
<dbReference type="Pfam" id="PF00450">
    <property type="entry name" value="Peptidase_S10"/>
    <property type="match status" value="1"/>
</dbReference>
<sequence>MKFYWTLSFLAAASSVTAQSPWRGASQRLIKAFSNRPEARQFQHPKERAATTAPLPPTRFLTDATKKFAVNGSTIPDVQFDVGESYAGLLPISNNTEEKSSLFYWFFPTANPEHQTKEEITIWLNGGPGCSSLLGLLKENGPFLWQSGTPGPQPNPWSWHLLTNVIYVEQPVGVGFTKGTPSITNEDELAAQFMGFWRNFVDLFGLHGWKVYIVAESYGGFYGPYIASNFIDANDADHFNVAGLMVYDGIFFDDNLQMSVPAQSYINRYKELFALDDVVKARVDSVANECGFTYYYNQYLMFPPAGPQPYLTPGLDLLPDGTVVVNETCYDLWDYITDEVYVKNPCFNIYSITDHCPTPFNPLGYMPYFNRDDVKKAINAPDGVTWNLCNNNVFNTTDGHDTSPPSGLKQLPYVIDKTQNVILAQGSLDWILVTEGVLLGIQNMTWGGEMGFQSQPQDPFYVPLYGFYPYDIGYWGHNLPSGSGVQGTVHTERGLTLVAMQLAGHEGPQYLGAAAFRQLEKLLGRVQALNGTEPFTLPALRSIPQLQEPLGKGIVTIF</sequence>
<dbReference type="AlphaFoldDB" id="A0A024S4Z5"/>
<dbReference type="EC" id="3.4.16.-" evidence="6"/>
<keyword evidence="6" id="KW-0732">Signal</keyword>
<evidence type="ECO:0000256" key="5">
    <source>
        <dbReference type="ARBA" id="ARBA00023180"/>
    </source>
</evidence>
<evidence type="ECO:0000256" key="6">
    <source>
        <dbReference type="RuleBase" id="RU361156"/>
    </source>
</evidence>
<comment type="similarity">
    <text evidence="1 6">Belongs to the peptidase S10 family.</text>
</comment>
<dbReference type="InterPro" id="IPR001563">
    <property type="entry name" value="Peptidase_S10"/>
</dbReference>
<dbReference type="Proteomes" id="UP000024376">
    <property type="component" value="Unassembled WGS sequence"/>
</dbReference>
<evidence type="ECO:0000256" key="3">
    <source>
        <dbReference type="ARBA" id="ARBA00022670"/>
    </source>
</evidence>
<dbReference type="InterPro" id="IPR018202">
    <property type="entry name" value="Ser_caboxypep_ser_AS"/>
</dbReference>
<organism evidence="7 8">
    <name type="scientific">Hypocrea jecorina (strain ATCC 56765 / BCRC 32924 / NRRL 11460 / Rut C-30)</name>
    <name type="common">Trichoderma reesei</name>
    <dbReference type="NCBI Taxonomy" id="1344414"/>
    <lineage>
        <taxon>Eukaryota</taxon>
        <taxon>Fungi</taxon>
        <taxon>Dikarya</taxon>
        <taxon>Ascomycota</taxon>
        <taxon>Pezizomycotina</taxon>
        <taxon>Sordariomycetes</taxon>
        <taxon>Hypocreomycetidae</taxon>
        <taxon>Hypocreales</taxon>
        <taxon>Hypocreaceae</taxon>
        <taxon>Trichoderma</taxon>
    </lineage>
</organism>
<evidence type="ECO:0000313" key="7">
    <source>
        <dbReference type="EMBL" id="ETR99570.1"/>
    </source>
</evidence>
<dbReference type="InterPro" id="IPR029058">
    <property type="entry name" value="AB_hydrolase_fold"/>
</dbReference>
<dbReference type="PANTHER" id="PTHR11802">
    <property type="entry name" value="SERINE PROTEASE FAMILY S10 SERINE CARBOXYPEPTIDASE"/>
    <property type="match status" value="1"/>
</dbReference>
<evidence type="ECO:0000313" key="8">
    <source>
        <dbReference type="Proteomes" id="UP000024376"/>
    </source>
</evidence>